<dbReference type="RefSeq" id="WP_072910921.1">
    <property type="nucleotide sequence ID" value="NZ_FRAR01000006.1"/>
</dbReference>
<dbReference type="GO" id="GO:0008409">
    <property type="term" value="F:5'-3' exonuclease activity"/>
    <property type="evidence" value="ECO:0007669"/>
    <property type="project" value="InterPro"/>
</dbReference>
<feature type="domain" description="DHHA1" evidence="7">
    <location>
        <begin position="349"/>
        <end position="443"/>
    </location>
</feature>
<organism evidence="9 10">
    <name type="scientific">Desulforamulus aeronauticus DSM 10349</name>
    <dbReference type="NCBI Taxonomy" id="1121421"/>
    <lineage>
        <taxon>Bacteria</taxon>
        <taxon>Bacillati</taxon>
        <taxon>Bacillota</taxon>
        <taxon>Clostridia</taxon>
        <taxon>Eubacteriales</taxon>
        <taxon>Peptococcaceae</taxon>
        <taxon>Desulforamulus</taxon>
    </lineage>
</organism>
<dbReference type="PANTHER" id="PTHR30255:SF2">
    <property type="entry name" value="SINGLE-STRANDED-DNA-SPECIFIC EXONUCLEASE RECJ"/>
    <property type="match status" value="1"/>
</dbReference>
<dbReference type="GO" id="GO:0006310">
    <property type="term" value="P:DNA recombination"/>
    <property type="evidence" value="ECO:0007669"/>
    <property type="project" value="InterPro"/>
</dbReference>
<dbReference type="InterPro" id="IPR003156">
    <property type="entry name" value="DHHA1_dom"/>
</dbReference>
<proteinExistence type="inferred from homology"/>
<comment type="similarity">
    <text evidence="1">Belongs to the RecJ family.</text>
</comment>
<feature type="domain" description="RecJ OB" evidence="8">
    <location>
        <begin position="459"/>
        <end position="563"/>
    </location>
</feature>
<evidence type="ECO:0000256" key="5">
    <source>
        <dbReference type="ARBA" id="ARBA00022839"/>
    </source>
</evidence>
<dbReference type="Gene3D" id="3.90.1640.30">
    <property type="match status" value="1"/>
</dbReference>
<keyword evidence="4" id="KW-0378">Hydrolase</keyword>
<accession>A0A1M6PME4</accession>
<dbReference type="InterPro" id="IPR004610">
    <property type="entry name" value="RecJ"/>
</dbReference>
<evidence type="ECO:0000313" key="10">
    <source>
        <dbReference type="Proteomes" id="UP000183997"/>
    </source>
</evidence>
<evidence type="ECO:0000259" key="8">
    <source>
        <dbReference type="Pfam" id="PF17768"/>
    </source>
</evidence>
<reference evidence="10" key="1">
    <citation type="submission" date="2016-11" db="EMBL/GenBank/DDBJ databases">
        <authorList>
            <person name="Varghese N."/>
            <person name="Submissions S."/>
        </authorList>
    </citation>
    <scope>NUCLEOTIDE SEQUENCE [LARGE SCALE GENOMIC DNA]</scope>
    <source>
        <strain evidence="10">DSM 10349</strain>
    </source>
</reference>
<dbReference type="NCBIfam" id="TIGR00644">
    <property type="entry name" value="recJ"/>
    <property type="match status" value="1"/>
</dbReference>
<dbReference type="InterPro" id="IPR038763">
    <property type="entry name" value="DHH_sf"/>
</dbReference>
<evidence type="ECO:0000256" key="2">
    <source>
        <dbReference type="ARBA" id="ARBA00019841"/>
    </source>
</evidence>
<keyword evidence="10" id="KW-1185">Reference proteome</keyword>
<evidence type="ECO:0000256" key="4">
    <source>
        <dbReference type="ARBA" id="ARBA00022801"/>
    </source>
</evidence>
<dbReference type="Pfam" id="PF01368">
    <property type="entry name" value="DHH"/>
    <property type="match status" value="1"/>
</dbReference>
<evidence type="ECO:0000256" key="1">
    <source>
        <dbReference type="ARBA" id="ARBA00005915"/>
    </source>
</evidence>
<dbReference type="Proteomes" id="UP000183997">
    <property type="component" value="Unassembled WGS sequence"/>
</dbReference>
<sequence>MRRPKMWRVKAPNPALQQILSWEVSISKVLAQLLINRGIYTVDQARDFLGSELGRMFNPWLMKDMEKAVDRVLAAKDKGEQILVYGDYDVDGITGTSVLVLALRKIGCRVDYFIPLRLEEGYGLNKDALTRASEQGISLVVTVDCGISGTEEVAAARALGLDMVITDHHEPPTCLPDAVAVINPKRQDCTYPFKELAGVGVALKLIQALYQKVGLDQHDWEEYLDLVCLGTVADIVPLQGENRILVKHGLAKMANTRRPGLQALIKIGGIKTEGMGTRELGFGLAPRLNAAGRMGDASLGVELLLTPDPAVAEQLAEDLNRGNQERQQVEAGVLAEALALVEADPELANAKVLVLSSTHWHPGVIGIVASRLVDRFYRPVFMISIEEGKGKGSARSIPGFNLYQAMVSCQEYFDQFGGHAMAAGFSIQEDQIIGFRHAVNRLAGEILTEEHLTPNLDLDALVNLTELSLDTVQELDQLSPFGQANPGPILGCCEATVLNCREVGKNGGHLKMRVREDQIIMDGIGFNLASYSEMLATHDTIDMAFMPSINVWNGRSSVQLEVKEFKEVGKVDTLQEEIGSSQELYQLFTRSLQLPDQEILRSLVPWGILTLYQRSENVCLTPSDRATIEANIEIEDFRDCPDRMAQLKHVLNRQKSSLILVESTAQAIQIATLLNQTAFAGMDRITVYHPLLGMQESKQLVEFIQNGQVQILVSTSPAPCDYHLFEQVILFYLPYQPEECVLKNPGQTKLVLLGGPAQVADACDKLQALAPERELLGELFKLLKKKIDSQGKGQATLEELCRYVRTFSPKAASHTVEIALAIFRELGIIEYSTRGNVYSFSIDLSIRSDLKNSQTYQWALHTKEEALRFQKTYLTAQAEQLWQLFTRA</sequence>
<keyword evidence="3" id="KW-0540">Nuclease</keyword>
<protein>
    <recommendedName>
        <fullName evidence="2">Single-stranded-DNA-specific exonuclease RecJ</fullName>
    </recommendedName>
</protein>
<dbReference type="EMBL" id="FRAR01000006">
    <property type="protein sequence ID" value="SHK09115.1"/>
    <property type="molecule type" value="Genomic_DNA"/>
</dbReference>
<dbReference type="Pfam" id="PF17768">
    <property type="entry name" value="RecJ_OB"/>
    <property type="match status" value="1"/>
</dbReference>
<dbReference type="InterPro" id="IPR041122">
    <property type="entry name" value="RecJ_OB"/>
</dbReference>
<dbReference type="AlphaFoldDB" id="A0A1M6PME4"/>
<feature type="domain" description="DDH" evidence="6">
    <location>
        <begin position="81"/>
        <end position="231"/>
    </location>
</feature>
<dbReference type="STRING" id="1121421.SAMN02745123_00672"/>
<dbReference type="OrthoDB" id="9809852at2"/>
<dbReference type="GO" id="GO:0006281">
    <property type="term" value="P:DNA repair"/>
    <property type="evidence" value="ECO:0007669"/>
    <property type="project" value="InterPro"/>
</dbReference>
<dbReference type="InterPro" id="IPR001667">
    <property type="entry name" value="DDH_dom"/>
</dbReference>
<keyword evidence="5 9" id="KW-0269">Exonuclease</keyword>
<evidence type="ECO:0000256" key="3">
    <source>
        <dbReference type="ARBA" id="ARBA00022722"/>
    </source>
</evidence>
<dbReference type="Gene3D" id="3.10.310.30">
    <property type="match status" value="1"/>
</dbReference>
<dbReference type="Pfam" id="PF02272">
    <property type="entry name" value="DHHA1"/>
    <property type="match status" value="1"/>
</dbReference>
<gene>
    <name evidence="9" type="ORF">SAMN02745123_00672</name>
</gene>
<dbReference type="PANTHER" id="PTHR30255">
    <property type="entry name" value="SINGLE-STRANDED-DNA-SPECIFIC EXONUCLEASE RECJ"/>
    <property type="match status" value="1"/>
</dbReference>
<evidence type="ECO:0000259" key="6">
    <source>
        <dbReference type="Pfam" id="PF01368"/>
    </source>
</evidence>
<dbReference type="InterPro" id="IPR051673">
    <property type="entry name" value="SSDNA_exonuclease_RecJ"/>
</dbReference>
<evidence type="ECO:0000259" key="7">
    <source>
        <dbReference type="Pfam" id="PF02272"/>
    </source>
</evidence>
<dbReference type="SUPFAM" id="SSF64182">
    <property type="entry name" value="DHH phosphoesterases"/>
    <property type="match status" value="1"/>
</dbReference>
<name>A0A1M6PME4_9FIRM</name>
<evidence type="ECO:0000313" key="9">
    <source>
        <dbReference type="EMBL" id="SHK09115.1"/>
    </source>
</evidence>
<dbReference type="GO" id="GO:0003676">
    <property type="term" value="F:nucleic acid binding"/>
    <property type="evidence" value="ECO:0007669"/>
    <property type="project" value="InterPro"/>
</dbReference>